<dbReference type="RefSeq" id="XP_018387250.1">
    <property type="nucleotide sequence ID" value="XM_018533372.1"/>
</dbReference>
<dbReference type="KEGG" id="aalt:CC77DRAFT_840377"/>
<dbReference type="EMBL" id="KV441476">
    <property type="protein sequence ID" value="OAG21829.1"/>
    <property type="molecule type" value="Genomic_DNA"/>
</dbReference>
<keyword evidence="2" id="KW-1185">Reference proteome</keyword>
<accession>A0A177DSU9</accession>
<protein>
    <submittedName>
        <fullName evidence="1">Uncharacterized protein</fullName>
    </submittedName>
</protein>
<reference evidence="1 2" key="1">
    <citation type="submission" date="2016-05" db="EMBL/GenBank/DDBJ databases">
        <title>Comparative analysis of secretome profiles of manganese(II)-oxidizing ascomycete fungi.</title>
        <authorList>
            <consortium name="DOE Joint Genome Institute"/>
            <person name="Zeiner C.A."/>
            <person name="Purvine S.O."/>
            <person name="Zink E.M."/>
            <person name="Wu S."/>
            <person name="Pasa-Tolic L."/>
            <person name="Chaput D.L."/>
            <person name="Haridas S."/>
            <person name="Grigoriev I.V."/>
            <person name="Santelli C.M."/>
            <person name="Hansel C.M."/>
        </authorList>
    </citation>
    <scope>NUCLEOTIDE SEQUENCE [LARGE SCALE GENOMIC DNA]</scope>
    <source>
        <strain evidence="1 2">SRC1lrK2f</strain>
    </source>
</reference>
<evidence type="ECO:0000313" key="2">
    <source>
        <dbReference type="Proteomes" id="UP000077248"/>
    </source>
</evidence>
<evidence type="ECO:0000313" key="1">
    <source>
        <dbReference type="EMBL" id="OAG21829.1"/>
    </source>
</evidence>
<dbReference type="GeneID" id="29118966"/>
<gene>
    <name evidence="1" type="ORF">CC77DRAFT_840377</name>
</gene>
<organism evidence="1 2">
    <name type="scientific">Alternaria alternata</name>
    <name type="common">Alternaria rot fungus</name>
    <name type="synonym">Torula alternata</name>
    <dbReference type="NCBI Taxonomy" id="5599"/>
    <lineage>
        <taxon>Eukaryota</taxon>
        <taxon>Fungi</taxon>
        <taxon>Dikarya</taxon>
        <taxon>Ascomycota</taxon>
        <taxon>Pezizomycotina</taxon>
        <taxon>Dothideomycetes</taxon>
        <taxon>Pleosporomycetidae</taxon>
        <taxon>Pleosporales</taxon>
        <taxon>Pleosporineae</taxon>
        <taxon>Pleosporaceae</taxon>
        <taxon>Alternaria</taxon>
        <taxon>Alternaria sect. Alternaria</taxon>
        <taxon>Alternaria alternata complex</taxon>
    </lineage>
</organism>
<proteinExistence type="predicted"/>
<dbReference type="AlphaFoldDB" id="A0A177DSU9"/>
<dbReference type="Proteomes" id="UP000077248">
    <property type="component" value="Unassembled WGS sequence"/>
</dbReference>
<dbReference type="VEuPathDB" id="FungiDB:CC77DRAFT_840377"/>
<sequence length="246" mass="28152">MDSRTKALQQCAERRSGNCGAQESHQHVRPLLLFPQLRFKREKGNAWYAAIVVPDPRWIFVERPHVMPWQLASAFRTPRNFASNTGTDLLQSAHLVASNHVYSYSRVSAIFFVQPFGNPQSGGTRTKSFIGVAVSRMQSLRSGIYIWIPRRHFLLQNRCNVREDAHSLVAKTRTEREPTMQPSTTTLLPHKLAILESRFPAFLPRWITRPHTFDLPLHQASDLHDAQSRLRSSLVCRLLPLSALRP</sequence>
<name>A0A177DSU9_ALTAL</name>